<dbReference type="GO" id="GO:0001561">
    <property type="term" value="P:fatty acid alpha-oxidation"/>
    <property type="evidence" value="ECO:0007669"/>
    <property type="project" value="InterPro"/>
</dbReference>
<dbReference type="GO" id="GO:0048244">
    <property type="term" value="F:phytanoyl-CoA dioxygenase activity"/>
    <property type="evidence" value="ECO:0007669"/>
    <property type="project" value="UniProtKB-EC"/>
</dbReference>
<protein>
    <recommendedName>
        <fullName evidence="2">phytanoyl-CoA dioxygenase</fullName>
        <ecNumber evidence="2">1.14.11.18</ecNumber>
    </recommendedName>
    <alternativeName>
        <fullName evidence="3">Phytanic acid oxidase</fullName>
    </alternativeName>
    <alternativeName>
        <fullName evidence="4">Phytanoyl-CoA alpha-hydroxylase</fullName>
    </alternativeName>
</protein>
<dbReference type="EC" id="1.14.11.18" evidence="2"/>
<dbReference type="AlphaFoldDB" id="A0A7R9FJY9"/>
<sequence>MHMHLCGNKPGHDLNSHLPATGYKVFEPQSLLRWPSSPFGSEAKIQDQCWNETFLSKEQVEFYKENGFVKFGDVFTNEEFDRFDKEYTYLFENKLNTFGNQLESKWLGKEMEELANNKPTTVKSIHNLQFHSGVFNDVVNNKNLLDALEDVMDTPNILLHHTKAHLKPPEKGAPYLMHQDYHYFPFKNHSMVAVFIHMDDTTPENGGLAVYPGSHKLGPLQEKKYIEQDEAFHWIDNEKFPLSKATPVSAKRGEVVIFSYLLIHGSYANSSKDRIRRMFLIQLMSADDEPIEDTHRSPGQGTVLRGRNKNRLATMDTRFVH</sequence>
<evidence type="ECO:0000313" key="5">
    <source>
        <dbReference type="EMBL" id="CAD7454133.1"/>
    </source>
</evidence>
<evidence type="ECO:0000256" key="1">
    <source>
        <dbReference type="ARBA" id="ARBA00005830"/>
    </source>
</evidence>
<comment type="similarity">
    <text evidence="1">Belongs to the PhyH family.</text>
</comment>
<evidence type="ECO:0000256" key="2">
    <source>
        <dbReference type="ARBA" id="ARBA00034809"/>
    </source>
</evidence>
<dbReference type="SUPFAM" id="SSF51197">
    <property type="entry name" value="Clavaminate synthase-like"/>
    <property type="match status" value="1"/>
</dbReference>
<evidence type="ECO:0000256" key="4">
    <source>
        <dbReference type="ARBA" id="ARBA00034924"/>
    </source>
</evidence>
<dbReference type="PANTHER" id="PTHR21308">
    <property type="entry name" value="PHYTANOYL-COA ALPHA-HYDROXYLASE"/>
    <property type="match status" value="1"/>
</dbReference>
<name>A0A7R9FJY9_9NEOP</name>
<accession>A0A7R9FJY9</accession>
<dbReference type="InterPro" id="IPR047128">
    <property type="entry name" value="PhyH"/>
</dbReference>
<dbReference type="InterPro" id="IPR008775">
    <property type="entry name" value="Phytyl_CoA_dOase-like"/>
</dbReference>
<dbReference type="Pfam" id="PF05721">
    <property type="entry name" value="PhyH"/>
    <property type="match status" value="1"/>
</dbReference>
<dbReference type="PANTHER" id="PTHR21308:SF1">
    <property type="entry name" value="PHYTANOYL-COA DIOXYGENASE, PEROXISOMAL"/>
    <property type="match status" value="1"/>
</dbReference>
<organism evidence="5">
    <name type="scientific">Timema tahoe</name>
    <dbReference type="NCBI Taxonomy" id="61484"/>
    <lineage>
        <taxon>Eukaryota</taxon>
        <taxon>Metazoa</taxon>
        <taxon>Ecdysozoa</taxon>
        <taxon>Arthropoda</taxon>
        <taxon>Hexapoda</taxon>
        <taxon>Insecta</taxon>
        <taxon>Pterygota</taxon>
        <taxon>Neoptera</taxon>
        <taxon>Polyneoptera</taxon>
        <taxon>Phasmatodea</taxon>
        <taxon>Timematodea</taxon>
        <taxon>Timematoidea</taxon>
        <taxon>Timematidae</taxon>
        <taxon>Timema</taxon>
    </lineage>
</organism>
<dbReference type="Gene3D" id="2.60.120.620">
    <property type="entry name" value="q2cbj1_9rhob like domain"/>
    <property type="match status" value="1"/>
</dbReference>
<gene>
    <name evidence="5" type="ORF">TTEB3V08_LOCUS2248</name>
</gene>
<proteinExistence type="inferred from homology"/>
<reference evidence="5" key="1">
    <citation type="submission" date="2020-11" db="EMBL/GenBank/DDBJ databases">
        <authorList>
            <person name="Tran Van P."/>
        </authorList>
    </citation>
    <scope>NUCLEOTIDE SEQUENCE</scope>
</reference>
<evidence type="ECO:0000256" key="3">
    <source>
        <dbReference type="ARBA" id="ARBA00034921"/>
    </source>
</evidence>
<dbReference type="EMBL" id="OE000513">
    <property type="protein sequence ID" value="CAD7454133.1"/>
    <property type="molecule type" value="Genomic_DNA"/>
</dbReference>